<dbReference type="InterPro" id="IPR010261">
    <property type="entry name" value="Tir_chaperone"/>
</dbReference>
<feature type="compositionally biased region" description="Low complexity" evidence="1">
    <location>
        <begin position="136"/>
        <end position="147"/>
    </location>
</feature>
<dbReference type="GO" id="GO:0030254">
    <property type="term" value="P:protein secretion by the type III secretion system"/>
    <property type="evidence" value="ECO:0007669"/>
    <property type="project" value="InterPro"/>
</dbReference>
<dbReference type="CDD" id="cd16364">
    <property type="entry name" value="T3SC_I-like"/>
    <property type="match status" value="1"/>
</dbReference>
<evidence type="ECO:0000313" key="2">
    <source>
        <dbReference type="EMBL" id="MBO1320996.1"/>
    </source>
</evidence>
<evidence type="ECO:0000256" key="1">
    <source>
        <dbReference type="SAM" id="MobiDB-lite"/>
    </source>
</evidence>
<sequence>MDYGAHYLNLVQGFIQTYDLPDEALTKDRFLWISYQDRVPLLMGIWSGTSLFVELTVGAVDDQRQAHVLRDLLKANWFGAEMDGAKWAINPDNEKLTLVAVRPAEEIDNPEQLKTWFETLGELALAKQELLSKAPQKPAAQVAAEPARGSGRDWMRSAGPRILA</sequence>
<feature type="region of interest" description="Disordered" evidence="1">
    <location>
        <begin position="136"/>
        <end position="164"/>
    </location>
</feature>
<proteinExistence type="predicted"/>
<accession>A0A8J7QI12</accession>
<dbReference type="Proteomes" id="UP000664417">
    <property type="component" value="Unassembled WGS sequence"/>
</dbReference>
<name>A0A8J7QI12_9BACT</name>
<gene>
    <name evidence="2" type="ORF">J3U88_21135</name>
</gene>
<dbReference type="EMBL" id="JAFREP010000021">
    <property type="protein sequence ID" value="MBO1320996.1"/>
    <property type="molecule type" value="Genomic_DNA"/>
</dbReference>
<protein>
    <submittedName>
        <fullName evidence="2">CesT family type III secretion system chaperone</fullName>
    </submittedName>
</protein>
<dbReference type="Gene3D" id="3.30.1460.10">
    <property type="match status" value="1"/>
</dbReference>
<comment type="caution">
    <text evidence="2">The sequence shown here is derived from an EMBL/GenBank/DDBJ whole genome shotgun (WGS) entry which is preliminary data.</text>
</comment>
<reference evidence="2" key="1">
    <citation type="submission" date="2021-03" db="EMBL/GenBank/DDBJ databases">
        <authorList>
            <person name="Wang G."/>
        </authorList>
    </citation>
    <scope>NUCLEOTIDE SEQUENCE</scope>
    <source>
        <strain evidence="2">KCTC 12899</strain>
    </source>
</reference>
<dbReference type="AlphaFoldDB" id="A0A8J7QI12"/>
<dbReference type="RefSeq" id="WP_207860971.1">
    <property type="nucleotide sequence ID" value="NZ_JAFREP010000021.1"/>
</dbReference>
<dbReference type="SUPFAM" id="SSF69635">
    <property type="entry name" value="Type III secretory system chaperone-like"/>
    <property type="match status" value="1"/>
</dbReference>
<evidence type="ECO:0000313" key="3">
    <source>
        <dbReference type="Proteomes" id="UP000664417"/>
    </source>
</evidence>
<organism evidence="2 3">
    <name type="scientific">Acanthopleuribacter pedis</name>
    <dbReference type="NCBI Taxonomy" id="442870"/>
    <lineage>
        <taxon>Bacteria</taxon>
        <taxon>Pseudomonadati</taxon>
        <taxon>Acidobacteriota</taxon>
        <taxon>Holophagae</taxon>
        <taxon>Acanthopleuribacterales</taxon>
        <taxon>Acanthopleuribacteraceae</taxon>
        <taxon>Acanthopleuribacter</taxon>
    </lineage>
</organism>
<dbReference type="Pfam" id="PF05932">
    <property type="entry name" value="CesT"/>
    <property type="match status" value="1"/>
</dbReference>
<keyword evidence="3" id="KW-1185">Reference proteome</keyword>